<name>A0A1F8GXM8_9BACT</name>
<organism evidence="2 3">
    <name type="scientific">Candidatus Yanofskybacteria bacterium RIFCSPLOWO2_01_FULL_49_25</name>
    <dbReference type="NCBI Taxonomy" id="1802701"/>
    <lineage>
        <taxon>Bacteria</taxon>
        <taxon>Candidatus Yanofskyibacteriota</taxon>
    </lineage>
</organism>
<evidence type="ECO:0000313" key="3">
    <source>
        <dbReference type="Proteomes" id="UP000179047"/>
    </source>
</evidence>
<gene>
    <name evidence="2" type="ORF">A3A33_01760</name>
</gene>
<evidence type="ECO:0000256" key="1">
    <source>
        <dbReference type="SAM" id="Phobius"/>
    </source>
</evidence>
<dbReference type="STRING" id="1802701.A3A33_01760"/>
<dbReference type="AlphaFoldDB" id="A0A1F8GXM8"/>
<keyword evidence="1" id="KW-0812">Transmembrane</keyword>
<protein>
    <submittedName>
        <fullName evidence="2">Uncharacterized protein</fullName>
    </submittedName>
</protein>
<keyword evidence="1" id="KW-1133">Transmembrane helix</keyword>
<dbReference type="EMBL" id="MGKP01000001">
    <property type="protein sequence ID" value="OGN30031.1"/>
    <property type="molecule type" value="Genomic_DNA"/>
</dbReference>
<evidence type="ECO:0000313" key="2">
    <source>
        <dbReference type="EMBL" id="OGN30031.1"/>
    </source>
</evidence>
<keyword evidence="1" id="KW-0472">Membrane</keyword>
<sequence length="155" mass="16369">MERSTTIIVMVCVALVIAGVWYFVLQNNDDEGAAYGPEDVHAILAIRSFQGAELKTEQGQTANYTVHVGEEFKITWATANLIEDGQVVYQGPEGVGAGIIPIARGASISADAPVPFKSFKAAQPGTGSFILTATGKGPTGTTTLSNTINVDYINY</sequence>
<accession>A0A1F8GXM8</accession>
<comment type="caution">
    <text evidence="2">The sequence shown here is derived from an EMBL/GenBank/DDBJ whole genome shotgun (WGS) entry which is preliminary data.</text>
</comment>
<proteinExistence type="predicted"/>
<dbReference type="Proteomes" id="UP000179047">
    <property type="component" value="Unassembled WGS sequence"/>
</dbReference>
<feature type="transmembrane region" description="Helical" evidence="1">
    <location>
        <begin position="7"/>
        <end position="25"/>
    </location>
</feature>
<reference evidence="2 3" key="1">
    <citation type="journal article" date="2016" name="Nat. Commun.">
        <title>Thousands of microbial genomes shed light on interconnected biogeochemical processes in an aquifer system.</title>
        <authorList>
            <person name="Anantharaman K."/>
            <person name="Brown C.T."/>
            <person name="Hug L.A."/>
            <person name="Sharon I."/>
            <person name="Castelle C.J."/>
            <person name="Probst A.J."/>
            <person name="Thomas B.C."/>
            <person name="Singh A."/>
            <person name="Wilkins M.J."/>
            <person name="Karaoz U."/>
            <person name="Brodie E.L."/>
            <person name="Williams K.H."/>
            <person name="Hubbard S.S."/>
            <person name="Banfield J.F."/>
        </authorList>
    </citation>
    <scope>NUCLEOTIDE SEQUENCE [LARGE SCALE GENOMIC DNA]</scope>
</reference>